<sequence>MVERAIRMVKDKYRKLDVRIAPKKRLALSLYYYRNTATSTTNRFPSELMLGRMARSYMDNNCPDVISSANDASWKQKQRFDKNKQYREFEKGQKIWVKNETNQGYRPATIVDRTGELSYRVADGSRTIRKHSDQIKQRVEQEDDKIIDQEIGNDYVPLGSTEKEEEPILNENHVQEIIEDDKKFQDQSCDTDQPALRRSPRIRKQASHPYFQYITGPCQKKQKGGGEIL</sequence>
<dbReference type="Proteomes" id="UP000031668">
    <property type="component" value="Unassembled WGS sequence"/>
</dbReference>
<organism evidence="2 3">
    <name type="scientific">Thelohanellus kitauei</name>
    <name type="common">Myxosporean</name>
    <dbReference type="NCBI Taxonomy" id="669202"/>
    <lineage>
        <taxon>Eukaryota</taxon>
        <taxon>Metazoa</taxon>
        <taxon>Cnidaria</taxon>
        <taxon>Myxozoa</taxon>
        <taxon>Myxosporea</taxon>
        <taxon>Bivalvulida</taxon>
        <taxon>Platysporina</taxon>
        <taxon>Myxobolidae</taxon>
        <taxon>Thelohanellus</taxon>
    </lineage>
</organism>
<dbReference type="EMBL" id="JWZT01001610">
    <property type="protein sequence ID" value="KII71813.1"/>
    <property type="molecule type" value="Genomic_DNA"/>
</dbReference>
<protein>
    <recommendedName>
        <fullName evidence="4">Integrase catalytic domain-containing protein</fullName>
    </recommendedName>
</protein>
<proteinExistence type="predicted"/>
<keyword evidence="3" id="KW-1185">Reference proteome</keyword>
<evidence type="ECO:0008006" key="4">
    <source>
        <dbReference type="Google" id="ProtNLM"/>
    </source>
</evidence>
<evidence type="ECO:0000313" key="3">
    <source>
        <dbReference type="Proteomes" id="UP000031668"/>
    </source>
</evidence>
<dbReference type="PANTHER" id="PTHR37984">
    <property type="entry name" value="PROTEIN CBG26694"/>
    <property type="match status" value="1"/>
</dbReference>
<dbReference type="PANTHER" id="PTHR37984:SF5">
    <property type="entry name" value="PROTEIN NYNRIN-LIKE"/>
    <property type="match status" value="1"/>
</dbReference>
<dbReference type="AlphaFoldDB" id="A0A0C2JQY7"/>
<evidence type="ECO:0000313" key="2">
    <source>
        <dbReference type="EMBL" id="KII71813.1"/>
    </source>
</evidence>
<comment type="caution">
    <text evidence="2">The sequence shown here is derived from an EMBL/GenBank/DDBJ whole genome shotgun (WGS) entry which is preliminary data.</text>
</comment>
<gene>
    <name evidence="2" type="ORF">RF11_01357</name>
</gene>
<dbReference type="InterPro" id="IPR050951">
    <property type="entry name" value="Retrovirus_Pol_polyprotein"/>
</dbReference>
<accession>A0A0C2JQY7</accession>
<evidence type="ECO:0000256" key="1">
    <source>
        <dbReference type="SAM" id="MobiDB-lite"/>
    </source>
</evidence>
<name>A0A0C2JQY7_THEKT</name>
<dbReference type="OrthoDB" id="10058156at2759"/>
<feature type="region of interest" description="Disordered" evidence="1">
    <location>
        <begin position="183"/>
        <end position="207"/>
    </location>
</feature>
<reference evidence="2 3" key="1">
    <citation type="journal article" date="2014" name="Genome Biol. Evol.">
        <title>The genome of the myxosporean Thelohanellus kitauei shows adaptations to nutrient acquisition within its fish host.</title>
        <authorList>
            <person name="Yang Y."/>
            <person name="Xiong J."/>
            <person name="Zhou Z."/>
            <person name="Huo F."/>
            <person name="Miao W."/>
            <person name="Ran C."/>
            <person name="Liu Y."/>
            <person name="Zhang J."/>
            <person name="Feng J."/>
            <person name="Wang M."/>
            <person name="Wang M."/>
            <person name="Wang L."/>
            <person name="Yao B."/>
        </authorList>
    </citation>
    <scope>NUCLEOTIDE SEQUENCE [LARGE SCALE GENOMIC DNA]</scope>
    <source>
        <strain evidence="2">Wuqing</strain>
    </source>
</reference>